<dbReference type="AlphaFoldDB" id="A0AAV9TY76"/>
<dbReference type="GO" id="GO:0005634">
    <property type="term" value="C:nucleus"/>
    <property type="evidence" value="ECO:0007669"/>
    <property type="project" value="UniProtKB-SubCell"/>
</dbReference>
<protein>
    <submittedName>
        <fullName evidence="4">Uncharacterized protein</fullName>
    </submittedName>
</protein>
<dbReference type="Pfam" id="PF11951">
    <property type="entry name" value="Fungal_trans_2"/>
    <property type="match status" value="1"/>
</dbReference>
<gene>
    <name evidence="4" type="ORF">TWF730_004569</name>
</gene>
<evidence type="ECO:0000313" key="5">
    <source>
        <dbReference type="Proteomes" id="UP001373714"/>
    </source>
</evidence>
<dbReference type="Proteomes" id="UP001373714">
    <property type="component" value="Unassembled WGS sequence"/>
</dbReference>
<dbReference type="PANTHER" id="PTHR37534:SF46">
    <property type="entry name" value="ZN(II)2CYS6 TRANSCRIPTION FACTOR (EUROFUNG)"/>
    <property type="match status" value="1"/>
</dbReference>
<feature type="region of interest" description="Disordered" evidence="3">
    <location>
        <begin position="53"/>
        <end position="75"/>
    </location>
</feature>
<dbReference type="PANTHER" id="PTHR37534">
    <property type="entry name" value="TRANSCRIPTIONAL ACTIVATOR PROTEIN UGA3"/>
    <property type="match status" value="1"/>
</dbReference>
<proteinExistence type="predicted"/>
<evidence type="ECO:0000256" key="1">
    <source>
        <dbReference type="ARBA" id="ARBA00004123"/>
    </source>
</evidence>
<feature type="compositionally biased region" description="Polar residues" evidence="3">
    <location>
        <begin position="60"/>
        <end position="70"/>
    </location>
</feature>
<dbReference type="EMBL" id="JAVHNS010000018">
    <property type="protein sequence ID" value="KAK6331487.1"/>
    <property type="molecule type" value="Genomic_DNA"/>
</dbReference>
<keyword evidence="5" id="KW-1185">Reference proteome</keyword>
<keyword evidence="2" id="KW-0539">Nucleus</keyword>
<evidence type="ECO:0000256" key="3">
    <source>
        <dbReference type="SAM" id="MobiDB-lite"/>
    </source>
</evidence>
<evidence type="ECO:0000256" key="2">
    <source>
        <dbReference type="ARBA" id="ARBA00023242"/>
    </source>
</evidence>
<sequence>MFESLEPKRPRLMGEVEAGLDEEPRWDDGINQDVFLRSELFIPIDQPTSISKRKAVSDAFESQTQSTRNRANNRKRIRELAEDTESSLRQEFPQTVPRVPVLEERHVEVFDEKANPFCNPDGSLSLHPRTIALSMTRYSGRKVKERTSVNGLLKFTLWKTKGGQEDAPSARLYNLGSQSKASSKSAAVTTLDPNIQGVNYLPPNFGKNMKLDQLDQKIFRFYTLAICSGRTLLENQNMHLLEIAPMADKSEGVRHAVLSLTSAYLLDYRPHDAIAQKANYHYKQAISWLTKELSDVKNYDPGKEEALVTTLLLLIHNEVVCWEYSSGDKVPAWYKAIRIARKVLDNSDPGYRFKHLKNVQESKARHRIGNEIAFCEILSSAFAPIEEEDLGPKCPYSWLVGGTDKEVTAIEGNTGMCARVLYTLAQITYLTGIYAKDPGPEVWPIVAGTLRTRLERVQQWSELSEGYSHAQELLDACILDEDGLVKTKEEATDLIAESYIQAALIYLECRFFRRSPFHPSVRRSIDILIKCFDRCPTNGNLYTAQTPVFGVAIAGVVAIDEKERDFCRKYVRGTCSGEERGNLPTLDDSLKFIWEWMDKNRPSGENDNAPLQDRSPWWEDFVEAFYKAKNRRDFA</sequence>
<comment type="subcellular location">
    <subcellularLocation>
        <location evidence="1">Nucleus</location>
    </subcellularLocation>
</comment>
<name>A0AAV9TY76_9PEZI</name>
<reference evidence="4 5" key="1">
    <citation type="submission" date="2019-10" db="EMBL/GenBank/DDBJ databases">
        <authorList>
            <person name="Palmer J.M."/>
        </authorList>
    </citation>
    <scope>NUCLEOTIDE SEQUENCE [LARGE SCALE GENOMIC DNA]</scope>
    <source>
        <strain evidence="4 5">TWF730</strain>
    </source>
</reference>
<dbReference type="InterPro" id="IPR021858">
    <property type="entry name" value="Fun_TF"/>
</dbReference>
<organism evidence="4 5">
    <name type="scientific">Orbilia blumenaviensis</name>
    <dbReference type="NCBI Taxonomy" id="1796055"/>
    <lineage>
        <taxon>Eukaryota</taxon>
        <taxon>Fungi</taxon>
        <taxon>Dikarya</taxon>
        <taxon>Ascomycota</taxon>
        <taxon>Pezizomycotina</taxon>
        <taxon>Orbiliomycetes</taxon>
        <taxon>Orbiliales</taxon>
        <taxon>Orbiliaceae</taxon>
        <taxon>Orbilia</taxon>
    </lineage>
</organism>
<comment type="caution">
    <text evidence="4">The sequence shown here is derived from an EMBL/GenBank/DDBJ whole genome shotgun (WGS) entry which is preliminary data.</text>
</comment>
<accession>A0AAV9TY76</accession>
<evidence type="ECO:0000313" key="4">
    <source>
        <dbReference type="EMBL" id="KAK6331487.1"/>
    </source>
</evidence>